<reference evidence="1 2" key="1">
    <citation type="submission" date="2019-05" db="EMBL/GenBank/DDBJ databases">
        <title>Another draft genome of Portunus trituberculatus and its Hox gene families provides insights of decapod evolution.</title>
        <authorList>
            <person name="Jeong J.-H."/>
            <person name="Song I."/>
            <person name="Kim S."/>
            <person name="Choi T."/>
            <person name="Kim D."/>
            <person name="Ryu S."/>
            <person name="Kim W."/>
        </authorList>
    </citation>
    <scope>NUCLEOTIDE SEQUENCE [LARGE SCALE GENOMIC DNA]</scope>
    <source>
        <tissue evidence="1">Muscle</tissue>
    </source>
</reference>
<dbReference type="Proteomes" id="UP000324222">
    <property type="component" value="Unassembled WGS sequence"/>
</dbReference>
<evidence type="ECO:0000313" key="1">
    <source>
        <dbReference type="EMBL" id="MPC71502.1"/>
    </source>
</evidence>
<protein>
    <submittedName>
        <fullName evidence="1">Uncharacterized protein</fullName>
    </submittedName>
</protein>
<gene>
    <name evidence="1" type="ORF">E2C01_065779</name>
</gene>
<keyword evidence="2" id="KW-1185">Reference proteome</keyword>
<accession>A0A5B7HJT0</accession>
<sequence length="52" mass="5785">MRFSRGEVVFHRLKIISKTLNVAEVNVEKVEGANERAVLPVDVSGPLPRRGL</sequence>
<name>A0A5B7HJT0_PORTR</name>
<dbReference type="EMBL" id="VSRR010032993">
    <property type="protein sequence ID" value="MPC71502.1"/>
    <property type="molecule type" value="Genomic_DNA"/>
</dbReference>
<evidence type="ECO:0000313" key="2">
    <source>
        <dbReference type="Proteomes" id="UP000324222"/>
    </source>
</evidence>
<proteinExistence type="predicted"/>
<dbReference type="AlphaFoldDB" id="A0A5B7HJT0"/>
<comment type="caution">
    <text evidence="1">The sequence shown here is derived from an EMBL/GenBank/DDBJ whole genome shotgun (WGS) entry which is preliminary data.</text>
</comment>
<organism evidence="1 2">
    <name type="scientific">Portunus trituberculatus</name>
    <name type="common">Swimming crab</name>
    <name type="synonym">Neptunus trituberculatus</name>
    <dbReference type="NCBI Taxonomy" id="210409"/>
    <lineage>
        <taxon>Eukaryota</taxon>
        <taxon>Metazoa</taxon>
        <taxon>Ecdysozoa</taxon>
        <taxon>Arthropoda</taxon>
        <taxon>Crustacea</taxon>
        <taxon>Multicrustacea</taxon>
        <taxon>Malacostraca</taxon>
        <taxon>Eumalacostraca</taxon>
        <taxon>Eucarida</taxon>
        <taxon>Decapoda</taxon>
        <taxon>Pleocyemata</taxon>
        <taxon>Brachyura</taxon>
        <taxon>Eubrachyura</taxon>
        <taxon>Portunoidea</taxon>
        <taxon>Portunidae</taxon>
        <taxon>Portuninae</taxon>
        <taxon>Portunus</taxon>
    </lineage>
</organism>